<evidence type="ECO:0000256" key="1">
    <source>
        <dbReference type="ARBA" id="ARBA00038228"/>
    </source>
</evidence>
<dbReference type="EnsemblMetazoa" id="XM_022817783">
    <property type="protein sequence ID" value="XP_022673518"/>
    <property type="gene ID" value="LOC111255628"/>
</dbReference>
<accession>A0A7M7KXI7</accession>
<evidence type="ECO:0000313" key="4">
    <source>
        <dbReference type="Proteomes" id="UP000594260"/>
    </source>
</evidence>
<dbReference type="GeneID" id="111255628"/>
<dbReference type="FunCoup" id="A0A7M7KXI7">
    <property type="interactions" value="4"/>
</dbReference>
<organism evidence="3 4">
    <name type="scientific">Varroa destructor</name>
    <name type="common">Honeybee mite</name>
    <dbReference type="NCBI Taxonomy" id="109461"/>
    <lineage>
        <taxon>Eukaryota</taxon>
        <taxon>Metazoa</taxon>
        <taxon>Ecdysozoa</taxon>
        <taxon>Arthropoda</taxon>
        <taxon>Chelicerata</taxon>
        <taxon>Arachnida</taxon>
        <taxon>Acari</taxon>
        <taxon>Parasitiformes</taxon>
        <taxon>Mesostigmata</taxon>
        <taxon>Gamasina</taxon>
        <taxon>Dermanyssoidea</taxon>
        <taxon>Varroidae</taxon>
        <taxon>Varroa</taxon>
    </lineage>
</organism>
<reference evidence="3" key="1">
    <citation type="submission" date="2021-01" db="UniProtKB">
        <authorList>
            <consortium name="EnsemblMetazoa"/>
        </authorList>
    </citation>
    <scope>IDENTIFICATION</scope>
</reference>
<dbReference type="Gene3D" id="3.10.129.10">
    <property type="entry name" value="Hotdog Thioesterase"/>
    <property type="match status" value="1"/>
</dbReference>
<keyword evidence="4" id="KW-1185">Reference proteome</keyword>
<dbReference type="RefSeq" id="XP_022673518.1">
    <property type="nucleotide sequence ID" value="XM_022817783.1"/>
</dbReference>
<dbReference type="SUPFAM" id="SSF54637">
    <property type="entry name" value="Thioesterase/thiol ester dehydrase-isomerase"/>
    <property type="match status" value="1"/>
</dbReference>
<dbReference type="OrthoDB" id="265761at2759"/>
<evidence type="ECO:0000313" key="3">
    <source>
        <dbReference type="EnsemblMetazoa" id="XP_022673518"/>
    </source>
</evidence>
<dbReference type="InParanoid" id="A0A7M7KXI7"/>
<name>A0A7M7KXI7_VARDE</name>
<proteinExistence type="inferred from homology"/>
<sequence length="216" mass="25023">MELISIALVSLCLIFDVTYFVKVGLQCLPYLLGFKKKIRDVHEDVESYGICLPFDLDYMLHMNHGKYLRSFEYARGVFVGDTGLLDFVLDLRKTNRNFVIAAMAIRYRKPVTCFETYKIITKLVLAEDRHLFFEQWLVGIKDEFIKAACYCKVTMTQSGDLREILQARGIEPRVFCGPITEDLHHFIELNRASSEKLNPTRGALKVEQKKPTKKEE</sequence>
<dbReference type="InterPro" id="IPR029069">
    <property type="entry name" value="HotDog_dom_sf"/>
</dbReference>
<dbReference type="PANTHER" id="PTHR12475">
    <property type="match status" value="1"/>
</dbReference>
<dbReference type="CDD" id="cd00586">
    <property type="entry name" value="4HBT"/>
    <property type="match status" value="1"/>
</dbReference>
<dbReference type="AlphaFoldDB" id="A0A7M7KXI7"/>
<comment type="similarity">
    <text evidence="1">Belongs to the THEM6 family.</text>
</comment>
<dbReference type="Proteomes" id="UP000594260">
    <property type="component" value="Unplaced"/>
</dbReference>
<dbReference type="Pfam" id="PF13279">
    <property type="entry name" value="4HBT_2"/>
    <property type="match status" value="1"/>
</dbReference>
<dbReference type="InterPro" id="IPR051490">
    <property type="entry name" value="THEM6_lcsJ_thioesterase"/>
</dbReference>
<dbReference type="OMA" id="YFIRCAF"/>
<dbReference type="PANTHER" id="PTHR12475:SF4">
    <property type="entry name" value="PROTEIN THEM6"/>
    <property type="match status" value="1"/>
</dbReference>
<evidence type="ECO:0000256" key="2">
    <source>
        <dbReference type="ARBA" id="ARBA00041112"/>
    </source>
</evidence>
<dbReference type="KEGG" id="vde:111255628"/>
<protein>
    <recommendedName>
        <fullName evidence="2">Protein THEM6</fullName>
    </recommendedName>
</protein>